<comment type="caution">
    <text evidence="2">The sequence shown here is derived from an EMBL/GenBank/DDBJ whole genome shotgun (WGS) entry which is preliminary data.</text>
</comment>
<gene>
    <name evidence="2" type="ORF">HPB48_015932</name>
</gene>
<dbReference type="Proteomes" id="UP000821853">
    <property type="component" value="Chromosome 3"/>
</dbReference>
<dbReference type="AlphaFoldDB" id="A0A9J6GBN6"/>
<evidence type="ECO:0000313" key="3">
    <source>
        <dbReference type="Proteomes" id="UP000821853"/>
    </source>
</evidence>
<keyword evidence="1" id="KW-0732">Signal</keyword>
<evidence type="ECO:0000313" key="2">
    <source>
        <dbReference type="EMBL" id="KAH9372287.1"/>
    </source>
</evidence>
<organism evidence="2 3">
    <name type="scientific">Haemaphysalis longicornis</name>
    <name type="common">Bush tick</name>
    <dbReference type="NCBI Taxonomy" id="44386"/>
    <lineage>
        <taxon>Eukaryota</taxon>
        <taxon>Metazoa</taxon>
        <taxon>Ecdysozoa</taxon>
        <taxon>Arthropoda</taxon>
        <taxon>Chelicerata</taxon>
        <taxon>Arachnida</taxon>
        <taxon>Acari</taxon>
        <taxon>Parasitiformes</taxon>
        <taxon>Ixodida</taxon>
        <taxon>Ixodoidea</taxon>
        <taxon>Ixodidae</taxon>
        <taxon>Haemaphysalinae</taxon>
        <taxon>Haemaphysalis</taxon>
    </lineage>
</organism>
<keyword evidence="3" id="KW-1185">Reference proteome</keyword>
<name>A0A9J6GBN6_HAELO</name>
<feature type="chain" id="PRO_5039944135" evidence="1">
    <location>
        <begin position="28"/>
        <end position="177"/>
    </location>
</feature>
<feature type="signal peptide" evidence="1">
    <location>
        <begin position="1"/>
        <end position="27"/>
    </location>
</feature>
<dbReference type="VEuPathDB" id="VectorBase:HLOH_040736"/>
<dbReference type="OMA" id="HTARIPR"/>
<protein>
    <submittedName>
        <fullName evidence="2">Uncharacterized protein</fullName>
    </submittedName>
</protein>
<accession>A0A9J6GBN6</accession>
<reference evidence="2 3" key="1">
    <citation type="journal article" date="2020" name="Cell">
        <title>Large-Scale Comparative Analyses of Tick Genomes Elucidate Their Genetic Diversity and Vector Capacities.</title>
        <authorList>
            <consortium name="Tick Genome and Microbiome Consortium (TIGMIC)"/>
            <person name="Jia N."/>
            <person name="Wang J."/>
            <person name="Shi W."/>
            <person name="Du L."/>
            <person name="Sun Y."/>
            <person name="Zhan W."/>
            <person name="Jiang J.F."/>
            <person name="Wang Q."/>
            <person name="Zhang B."/>
            <person name="Ji P."/>
            <person name="Bell-Sakyi L."/>
            <person name="Cui X.M."/>
            <person name="Yuan T.T."/>
            <person name="Jiang B.G."/>
            <person name="Yang W.F."/>
            <person name="Lam T.T."/>
            <person name="Chang Q.C."/>
            <person name="Ding S.J."/>
            <person name="Wang X.J."/>
            <person name="Zhu J.G."/>
            <person name="Ruan X.D."/>
            <person name="Zhao L."/>
            <person name="Wei J.T."/>
            <person name="Ye R.Z."/>
            <person name="Que T.C."/>
            <person name="Du C.H."/>
            <person name="Zhou Y.H."/>
            <person name="Cheng J.X."/>
            <person name="Dai P.F."/>
            <person name="Guo W.B."/>
            <person name="Han X.H."/>
            <person name="Huang E.J."/>
            <person name="Li L.F."/>
            <person name="Wei W."/>
            <person name="Gao Y.C."/>
            <person name="Liu J.Z."/>
            <person name="Shao H.Z."/>
            <person name="Wang X."/>
            <person name="Wang C.C."/>
            <person name="Yang T.C."/>
            <person name="Huo Q.B."/>
            <person name="Li W."/>
            <person name="Chen H.Y."/>
            <person name="Chen S.E."/>
            <person name="Zhou L.G."/>
            <person name="Ni X.B."/>
            <person name="Tian J.H."/>
            <person name="Sheng Y."/>
            <person name="Liu T."/>
            <person name="Pan Y.S."/>
            <person name="Xia L.Y."/>
            <person name="Li J."/>
            <person name="Zhao F."/>
            <person name="Cao W.C."/>
        </authorList>
    </citation>
    <scope>NUCLEOTIDE SEQUENCE [LARGE SCALE GENOMIC DNA]</scope>
    <source>
        <strain evidence="2">HaeL-2018</strain>
    </source>
</reference>
<proteinExistence type="predicted"/>
<dbReference type="EMBL" id="JABSTR010000005">
    <property type="protein sequence ID" value="KAH9372287.1"/>
    <property type="molecule type" value="Genomic_DNA"/>
</dbReference>
<sequence>MQFHTARIPRVVLFLLSTLLGRSPAVAQQGQSTAASKIMLGTWMVGVFFVGQFIQTDITAARTVPPFSSPIGSLDRLNELLDARKIKPCMNSMMSSTIRKVAHTLDHLKSLSQAVDACNKSCIGHCIRKAHEEPHAIVGKCPSSITSGRQFNHLAVGEDTLFTELRVSAAHGRFPLR</sequence>
<evidence type="ECO:0000256" key="1">
    <source>
        <dbReference type="SAM" id="SignalP"/>
    </source>
</evidence>